<organism evidence="10 11">
    <name type="scientific">Rhamnella rubrinervis</name>
    <dbReference type="NCBI Taxonomy" id="2594499"/>
    <lineage>
        <taxon>Eukaryota</taxon>
        <taxon>Viridiplantae</taxon>
        <taxon>Streptophyta</taxon>
        <taxon>Embryophyta</taxon>
        <taxon>Tracheophyta</taxon>
        <taxon>Spermatophyta</taxon>
        <taxon>Magnoliopsida</taxon>
        <taxon>eudicotyledons</taxon>
        <taxon>Gunneridae</taxon>
        <taxon>Pentapetalae</taxon>
        <taxon>rosids</taxon>
        <taxon>fabids</taxon>
        <taxon>Rosales</taxon>
        <taxon>Rhamnaceae</taxon>
        <taxon>rhamnoid group</taxon>
        <taxon>Rhamneae</taxon>
        <taxon>Rhamnella</taxon>
    </lineage>
</organism>
<sequence>MDDGIEHRTVQVNGINMHVAEKGQGPVILFIHGFPELWYSWRHQILALASLGYRAVAPDMRGYGDTDAPISPSTYTCLNLVGDLIALLDAIAADQDKVFVVGHDWGALIAWYLCLFRPDRVKALVNLSVAYNRRNPRRKPIESLRSLYGDDYYMCRFQEPGEVEAEFAAMGTERVMKEFLTYRIPGPLYLPKGKGFGHPLDVPIELPSWLSDEEAKYYTTKFDKSGFTGGMNYYRNIDRNWELMAPWDGAEINVPVKFIVGDVDLAYHMPGVKDYINTGGFKKDVPLLEEAVVMEGIKRNECKENWDCLSLCALYCVDSERVTLVKQCNSRSGFGYLLKASIFPRDKCIRKRGKITELKDIKDDSVPKIAKAFTVLTITVSPSSSSKFIQIVDHEAAAASNTKTTKRRVQRIPLPLDAAGKVVGSSNGFLCFELVREENKFLLWNPLIKECKIVPNVQHSGKMLDLDHFEFIGFGHDGSSDDYKIIRICAVELVPELQTLEEREMDGGIEHRTVLVNGINMHVAEKGQGPVILFIHGFPELWYSWRHQILALASLGYRAVAPDMRGYGDTDSPSSPSTYTCLHVVGDLIALLDAIAADQDKVFVVGHDWGAQIAWYLCLIRPDRVKALVNMSVVYNRRNRKRKPIESLRALYGDDYYMCRFQEPGEVEAEFAAMGTDRVIKEFLTYRIPGPLYLPKGKGFGHPLDVPIELPSWLSDEEVKYYTTKFDKSGFTGGMNYYRNIDRNWELMAVWDGAEIKVPVKFIVGDVDLTYNVPGVKDFINRGGLKEVVPLLEEAVVIEGVGHFINQEKPEEINNHIYNFFNNFL</sequence>
<proteinExistence type="inferred from homology"/>
<evidence type="ECO:0000256" key="3">
    <source>
        <dbReference type="ARBA" id="ARBA00013006"/>
    </source>
</evidence>
<comment type="function">
    <text evidence="7">Epoxide hydrolase involved in the biosynthesis of cucurbitacin and mogroside tetracyclic triterpene natural products (e.g. siamenoside I and mogrosides IV, V and VI). Cucurbitacins have cytotoxic properties and exhibit deterrent taste as a defense barrier against herbivores. Mogrosides are nonsugar highly oxygenated compounds used as high-intensity zero-calorie sweeteners; they also possess pharmacological properties such as regulating immunity, lowering blood sugar and lipid levels, protecting the liver, and acting as antioxidants and antitumor agents. Catalyzes the hydrolysis of aromatic epoxide-containing substrates, such as the conversion of 24,25-epoxycucurbitadienol to 24,25-dihydroxycucurbitadienol.</text>
</comment>
<dbReference type="OrthoDB" id="7130006at2759"/>
<comment type="catalytic activity">
    <reaction evidence="6">
        <text>an epoxide + H2O = an ethanediol</text>
        <dbReference type="Rhea" id="RHEA:19037"/>
        <dbReference type="ChEBI" id="CHEBI:15377"/>
        <dbReference type="ChEBI" id="CHEBI:32955"/>
        <dbReference type="ChEBI" id="CHEBI:140594"/>
        <dbReference type="EC" id="3.3.2.10"/>
    </reaction>
    <physiologicalReaction direction="left-to-right" evidence="6">
        <dbReference type="Rhea" id="RHEA:19038"/>
    </physiologicalReaction>
</comment>
<comment type="subunit">
    <text evidence="2">Homodimer.</text>
</comment>
<evidence type="ECO:0000256" key="4">
    <source>
        <dbReference type="ARBA" id="ARBA00022801"/>
    </source>
</evidence>
<comment type="caution">
    <text evidence="10">The sequence shown here is derived from an EMBL/GenBank/DDBJ whole genome shotgun (WGS) entry which is preliminary data.</text>
</comment>
<protein>
    <recommendedName>
        <fullName evidence="3">soluble epoxide hydrolase</fullName>
        <ecNumber evidence="3">3.3.2.10</ecNumber>
    </recommendedName>
</protein>
<evidence type="ECO:0000313" key="10">
    <source>
        <dbReference type="EMBL" id="KAF3456257.1"/>
    </source>
</evidence>
<name>A0A8K0HNN8_9ROSA</name>
<dbReference type="InterPro" id="IPR029058">
    <property type="entry name" value="AB_hydrolase_fold"/>
</dbReference>
<dbReference type="GO" id="GO:0004301">
    <property type="term" value="F:epoxide hydrolase activity"/>
    <property type="evidence" value="ECO:0007669"/>
    <property type="project" value="UniProtKB-EC"/>
</dbReference>
<reference evidence="10" key="1">
    <citation type="submission" date="2020-03" db="EMBL/GenBank/DDBJ databases">
        <title>A high-quality chromosome-level genome assembly of a woody plant with both climbing and erect habits, Rhamnella rubrinervis.</title>
        <authorList>
            <person name="Lu Z."/>
            <person name="Yang Y."/>
            <person name="Zhu X."/>
            <person name="Sun Y."/>
        </authorList>
    </citation>
    <scope>NUCLEOTIDE SEQUENCE</scope>
    <source>
        <strain evidence="10">BYM</strain>
        <tissue evidence="10">Leaf</tissue>
    </source>
</reference>
<evidence type="ECO:0000256" key="6">
    <source>
        <dbReference type="ARBA" id="ARBA00051067"/>
    </source>
</evidence>
<keyword evidence="11" id="KW-1185">Reference proteome</keyword>
<dbReference type="Gene3D" id="3.40.50.1820">
    <property type="entry name" value="alpha/beta hydrolase"/>
    <property type="match status" value="2"/>
</dbReference>
<evidence type="ECO:0000256" key="1">
    <source>
        <dbReference type="ARBA" id="ARBA00004721"/>
    </source>
</evidence>
<dbReference type="Pfam" id="PF00561">
    <property type="entry name" value="Abhydrolase_1"/>
    <property type="match status" value="2"/>
</dbReference>
<evidence type="ECO:0000256" key="7">
    <source>
        <dbReference type="ARBA" id="ARBA00058358"/>
    </source>
</evidence>
<evidence type="ECO:0000256" key="2">
    <source>
        <dbReference type="ARBA" id="ARBA00011738"/>
    </source>
</evidence>
<dbReference type="PRINTS" id="PR00412">
    <property type="entry name" value="EPOXHYDRLASE"/>
</dbReference>
<dbReference type="AlphaFoldDB" id="A0A8K0HNN8"/>
<feature type="domain" description="AB hydrolase-1" evidence="9">
    <location>
        <begin position="530"/>
        <end position="633"/>
    </location>
</feature>
<comment type="similarity">
    <text evidence="5">Belongs to the AB hydrolase superfamily. Epoxide hydrolase family.</text>
</comment>
<evidence type="ECO:0000313" key="11">
    <source>
        <dbReference type="Proteomes" id="UP000796880"/>
    </source>
</evidence>
<dbReference type="Proteomes" id="UP000796880">
    <property type="component" value="Unassembled WGS sequence"/>
</dbReference>
<keyword evidence="4" id="KW-0378">Hydrolase</keyword>
<feature type="domain" description="AB hydrolase-1" evidence="9">
    <location>
        <begin position="26"/>
        <end position="129"/>
    </location>
</feature>
<dbReference type="InterPro" id="IPR000073">
    <property type="entry name" value="AB_hydrolase_1"/>
</dbReference>
<comment type="pathway">
    <text evidence="1">Secondary metabolite biosynthesis; terpenoid biosynthesis.</text>
</comment>
<dbReference type="EMBL" id="VOIH02000001">
    <property type="protein sequence ID" value="KAF3456257.1"/>
    <property type="molecule type" value="Genomic_DNA"/>
</dbReference>
<evidence type="ECO:0000256" key="8">
    <source>
        <dbReference type="ARBA" id="ARBA00093212"/>
    </source>
</evidence>
<dbReference type="InterPro" id="IPR000639">
    <property type="entry name" value="Epox_hydrolase-like"/>
</dbReference>
<dbReference type="PRINTS" id="PR00111">
    <property type="entry name" value="ABHYDROLASE"/>
</dbReference>
<accession>A0A8K0HNN8</accession>
<dbReference type="FunFam" id="3.40.50.1820:FF:000161">
    <property type="entry name" value="Epoxide hydrolase"/>
    <property type="match status" value="2"/>
</dbReference>
<gene>
    <name evidence="10" type="ORF">FNV43_RR00907</name>
</gene>
<dbReference type="EC" id="3.3.2.10" evidence="3"/>
<dbReference type="SUPFAM" id="SSF53474">
    <property type="entry name" value="alpha/beta-Hydrolases"/>
    <property type="match status" value="2"/>
</dbReference>
<evidence type="ECO:0000259" key="9">
    <source>
        <dbReference type="Pfam" id="PF00561"/>
    </source>
</evidence>
<comment type="catalytic activity">
    <reaction evidence="8">
        <text>(24S)-24,25-epoxycucurbitadienol + H2O = (24R)-24,25-dihydroxycucurbitadienol</text>
        <dbReference type="Rhea" id="RHEA:81855"/>
        <dbReference type="ChEBI" id="CHEBI:15377"/>
        <dbReference type="ChEBI" id="CHEBI:229949"/>
        <dbReference type="ChEBI" id="CHEBI:229950"/>
    </reaction>
    <physiologicalReaction direction="left-to-right" evidence="8">
        <dbReference type="Rhea" id="RHEA:81856"/>
    </physiologicalReaction>
</comment>
<evidence type="ECO:0000256" key="5">
    <source>
        <dbReference type="ARBA" id="ARBA00038334"/>
    </source>
</evidence>
<dbReference type="PANTHER" id="PTHR43329">
    <property type="entry name" value="EPOXIDE HYDROLASE"/>
    <property type="match status" value="1"/>
</dbReference>